<comment type="caution">
    <text evidence="6">The sequence shown here is derived from an EMBL/GenBank/DDBJ whole genome shotgun (WGS) entry which is preliminary data.</text>
</comment>
<evidence type="ECO:0000256" key="3">
    <source>
        <dbReference type="ARBA" id="ARBA00022729"/>
    </source>
</evidence>
<dbReference type="CDD" id="cd13538">
    <property type="entry name" value="PBP2_ModA_like_1"/>
    <property type="match status" value="1"/>
</dbReference>
<dbReference type="EMBL" id="BJVJ01000120">
    <property type="protein sequence ID" value="GEL26894.1"/>
    <property type="molecule type" value="Genomic_DNA"/>
</dbReference>
<keyword evidence="3 5" id="KW-0732">Signal</keyword>
<dbReference type="PIRSF" id="PIRSF004846">
    <property type="entry name" value="ModA"/>
    <property type="match status" value="1"/>
</dbReference>
<feature type="signal peptide" evidence="5">
    <location>
        <begin position="1"/>
        <end position="26"/>
    </location>
</feature>
<evidence type="ECO:0000256" key="4">
    <source>
        <dbReference type="PIRSR" id="PIRSR004846-1"/>
    </source>
</evidence>
<reference evidence="6 7" key="1">
    <citation type="submission" date="2019-07" db="EMBL/GenBank/DDBJ databases">
        <title>Whole genome shotgun sequence of Pseudonocardia sulfidoxydans NBRC 16205.</title>
        <authorList>
            <person name="Hosoyama A."/>
            <person name="Uohara A."/>
            <person name="Ohji S."/>
            <person name="Ichikawa N."/>
        </authorList>
    </citation>
    <scope>NUCLEOTIDE SEQUENCE [LARGE SCALE GENOMIC DNA]</scope>
    <source>
        <strain evidence="6 7">NBRC 16205</strain>
    </source>
</reference>
<dbReference type="AlphaFoldDB" id="A0A511DT16"/>
<proteinExistence type="inferred from homology"/>
<feature type="binding site" evidence="4">
    <location>
        <position position="48"/>
    </location>
    <ligand>
        <name>molybdate</name>
        <dbReference type="ChEBI" id="CHEBI:36264"/>
    </ligand>
</feature>
<protein>
    <submittedName>
        <fullName evidence="6">Molybdate-binding protein</fullName>
    </submittedName>
</protein>
<dbReference type="SUPFAM" id="SSF53850">
    <property type="entry name" value="Periplasmic binding protein-like II"/>
    <property type="match status" value="1"/>
</dbReference>
<dbReference type="InterPro" id="IPR050682">
    <property type="entry name" value="ModA/WtpA"/>
</dbReference>
<evidence type="ECO:0000256" key="5">
    <source>
        <dbReference type="SAM" id="SignalP"/>
    </source>
</evidence>
<evidence type="ECO:0000256" key="2">
    <source>
        <dbReference type="ARBA" id="ARBA00022723"/>
    </source>
</evidence>
<dbReference type="RefSeq" id="WP_147115697.1">
    <property type="nucleotide sequence ID" value="NZ_BJVJ01000120.1"/>
</dbReference>
<keyword evidence="7" id="KW-1185">Reference proteome</keyword>
<sequence>MKCRALLGLLAGLALLLAGCGGSSGAADAGGSSAAAQPKTLTVLAAASLTETFDAMKARFETDNPGVTVRISYGGSSDLASQIVNGAPVDVFASASDATMKTVTDKDLTTAAPTIFATNVLQIATQPGNPKGIASFADLAKPDLKVVVCAPQVPCGAAAKKIETATGVTLTPVSQETDVKSVLGKVSTGNADAGLVYVTDVTAAKDSVQGVTFPEAQQAATNYPIAVVKNAPQADLAQKWIDMVTGEFGQKTLNAAGFGAEK</sequence>
<dbReference type="Proteomes" id="UP000321685">
    <property type="component" value="Unassembled WGS sequence"/>
</dbReference>
<dbReference type="NCBIfam" id="TIGR01256">
    <property type="entry name" value="modA"/>
    <property type="match status" value="1"/>
</dbReference>
<comment type="similarity">
    <text evidence="1">Belongs to the bacterial solute-binding protein ModA family.</text>
</comment>
<accession>A0A511DT16</accession>
<name>A0A511DT16_9PSEU</name>
<evidence type="ECO:0000256" key="1">
    <source>
        <dbReference type="ARBA" id="ARBA00009175"/>
    </source>
</evidence>
<feature type="binding site" evidence="4">
    <location>
        <position position="76"/>
    </location>
    <ligand>
        <name>molybdate</name>
        <dbReference type="ChEBI" id="CHEBI:36264"/>
    </ligand>
</feature>
<organism evidence="6 7">
    <name type="scientific">Pseudonocardia sulfidoxydans NBRC 16205</name>
    <dbReference type="NCBI Taxonomy" id="1223511"/>
    <lineage>
        <taxon>Bacteria</taxon>
        <taxon>Bacillati</taxon>
        <taxon>Actinomycetota</taxon>
        <taxon>Actinomycetes</taxon>
        <taxon>Pseudonocardiales</taxon>
        <taxon>Pseudonocardiaceae</taxon>
        <taxon>Pseudonocardia</taxon>
    </lineage>
</organism>
<dbReference type="GO" id="GO:0015689">
    <property type="term" value="P:molybdate ion transport"/>
    <property type="evidence" value="ECO:0007669"/>
    <property type="project" value="InterPro"/>
</dbReference>
<keyword evidence="2 4" id="KW-0479">Metal-binding</keyword>
<dbReference type="GO" id="GO:0030973">
    <property type="term" value="F:molybdate ion binding"/>
    <property type="evidence" value="ECO:0007669"/>
    <property type="project" value="TreeGrafter"/>
</dbReference>
<dbReference type="PROSITE" id="PS51257">
    <property type="entry name" value="PROKAR_LIPOPROTEIN"/>
    <property type="match status" value="1"/>
</dbReference>
<gene>
    <name evidence="6" type="primary">modA</name>
    <name evidence="6" type="ORF">PSU4_58480</name>
</gene>
<evidence type="ECO:0000313" key="6">
    <source>
        <dbReference type="EMBL" id="GEL26894.1"/>
    </source>
</evidence>
<dbReference type="PANTHER" id="PTHR30632">
    <property type="entry name" value="MOLYBDATE-BINDING PERIPLASMIC PROTEIN"/>
    <property type="match status" value="1"/>
</dbReference>
<dbReference type="Pfam" id="PF13531">
    <property type="entry name" value="SBP_bac_11"/>
    <property type="match status" value="1"/>
</dbReference>
<keyword evidence="4" id="KW-0500">Molybdenum</keyword>
<dbReference type="PANTHER" id="PTHR30632:SF0">
    <property type="entry name" value="SULFATE-BINDING PROTEIN"/>
    <property type="match status" value="1"/>
</dbReference>
<feature type="chain" id="PRO_5022180043" evidence="5">
    <location>
        <begin position="27"/>
        <end position="262"/>
    </location>
</feature>
<feature type="binding site" evidence="4">
    <location>
        <position position="197"/>
    </location>
    <ligand>
        <name>molybdate</name>
        <dbReference type="ChEBI" id="CHEBI:36264"/>
    </ligand>
</feature>
<dbReference type="GO" id="GO:0046872">
    <property type="term" value="F:metal ion binding"/>
    <property type="evidence" value="ECO:0007669"/>
    <property type="project" value="UniProtKB-KW"/>
</dbReference>
<dbReference type="InterPro" id="IPR005950">
    <property type="entry name" value="ModA"/>
</dbReference>
<dbReference type="Gene3D" id="3.40.190.10">
    <property type="entry name" value="Periplasmic binding protein-like II"/>
    <property type="match status" value="2"/>
</dbReference>
<dbReference type="OrthoDB" id="9785015at2"/>
<feature type="binding site" evidence="4">
    <location>
        <position position="179"/>
    </location>
    <ligand>
        <name>molybdate</name>
        <dbReference type="ChEBI" id="CHEBI:36264"/>
    </ligand>
</feature>
<evidence type="ECO:0000313" key="7">
    <source>
        <dbReference type="Proteomes" id="UP000321685"/>
    </source>
</evidence>